<dbReference type="InterPro" id="IPR042261">
    <property type="entry name" value="Lsr2-like_dimerization"/>
</dbReference>
<evidence type="ECO:0000313" key="6">
    <source>
        <dbReference type="Proteomes" id="UP000194632"/>
    </source>
</evidence>
<dbReference type="GO" id="GO:0016746">
    <property type="term" value="F:acyltransferase activity"/>
    <property type="evidence" value="ECO:0007669"/>
    <property type="project" value="InterPro"/>
</dbReference>
<name>A0A2C9ZL03_9ACTN</name>
<dbReference type="InterPro" id="IPR055370">
    <property type="entry name" value="Lsr2_DNA-bd"/>
</dbReference>
<dbReference type="Pfam" id="PF23359">
    <property type="entry name" value="Lsr2_DNA-bd"/>
    <property type="match status" value="1"/>
</dbReference>
<keyword evidence="6" id="KW-1185">Reference proteome</keyword>
<dbReference type="RefSeq" id="WP_086533429.1">
    <property type="nucleotide sequence ID" value="NZ_JBLKRZ010000018.1"/>
</dbReference>
<comment type="caution">
    <text evidence="5">The sequence shown here is derived from an EMBL/GenBank/DDBJ whole genome shotgun (WGS) entry which is preliminary data.</text>
</comment>
<protein>
    <recommendedName>
        <fullName evidence="7">Lsr2 family protein</fullName>
    </recommendedName>
</protein>
<dbReference type="Gene3D" id="3.30.60.230">
    <property type="entry name" value="Lsr2, dimerization domain"/>
    <property type="match status" value="1"/>
</dbReference>
<sequence>MARQTVVKFVDDVDGKELDEAVTLTFGVDGKEYEFDTSPAHAEQFRASLAKYLEASRRAGIARGSKSPAESRRPAAQSRAIRHWAQANGYEIGDRGRIPVEIVEAFEAAH</sequence>
<proteinExistence type="predicted"/>
<evidence type="ECO:0000256" key="2">
    <source>
        <dbReference type="SAM" id="MobiDB-lite"/>
    </source>
</evidence>
<feature type="domain" description="Lsr2 DNA-binding" evidence="4">
    <location>
        <begin position="75"/>
        <end position="109"/>
    </location>
</feature>
<organism evidence="5 6">
    <name type="scientific">Gordonia lacunae</name>
    <dbReference type="NCBI Taxonomy" id="417102"/>
    <lineage>
        <taxon>Bacteria</taxon>
        <taxon>Bacillati</taxon>
        <taxon>Actinomycetota</taxon>
        <taxon>Actinomycetes</taxon>
        <taxon>Mycobacteriales</taxon>
        <taxon>Gordoniaceae</taxon>
        <taxon>Gordonia</taxon>
    </lineage>
</organism>
<dbReference type="EMBL" id="NGFO01000001">
    <property type="protein sequence ID" value="OUC80916.1"/>
    <property type="molecule type" value="Genomic_DNA"/>
</dbReference>
<accession>A0A2C9ZL03</accession>
<dbReference type="Proteomes" id="UP000194632">
    <property type="component" value="Unassembled WGS sequence"/>
</dbReference>
<evidence type="ECO:0000259" key="4">
    <source>
        <dbReference type="Pfam" id="PF23359"/>
    </source>
</evidence>
<evidence type="ECO:0000313" key="5">
    <source>
        <dbReference type="EMBL" id="OUC80916.1"/>
    </source>
</evidence>
<keyword evidence="1" id="KW-0238">DNA-binding</keyword>
<reference evidence="5 6" key="1">
    <citation type="submission" date="2017-05" db="EMBL/GenBank/DDBJ databases">
        <title>Biotechnological potential of actinobacteria isolated from South African environments.</title>
        <authorList>
            <person name="Le Roes-Hill M."/>
            <person name="Prins A."/>
            <person name="Durrell K.A."/>
        </authorList>
    </citation>
    <scope>NUCLEOTIDE SEQUENCE [LARGE SCALE GENOMIC DNA]</scope>
    <source>
        <strain evidence="5">BS2</strain>
    </source>
</reference>
<evidence type="ECO:0000259" key="3">
    <source>
        <dbReference type="Pfam" id="PF11774"/>
    </source>
</evidence>
<dbReference type="STRING" id="417102.CA982_00710"/>
<dbReference type="Pfam" id="PF11774">
    <property type="entry name" value="Lsr2"/>
    <property type="match status" value="1"/>
</dbReference>
<dbReference type="GO" id="GO:0003677">
    <property type="term" value="F:DNA binding"/>
    <property type="evidence" value="ECO:0007669"/>
    <property type="project" value="UniProtKB-KW"/>
</dbReference>
<dbReference type="InterPro" id="IPR036625">
    <property type="entry name" value="E3-bd_dom_sf"/>
</dbReference>
<evidence type="ECO:0000256" key="1">
    <source>
        <dbReference type="ARBA" id="ARBA00023125"/>
    </source>
</evidence>
<dbReference type="InterPro" id="IPR024412">
    <property type="entry name" value="Lsr2_dim_dom"/>
</dbReference>
<dbReference type="OrthoDB" id="4113332at2"/>
<dbReference type="Gene3D" id="4.10.320.10">
    <property type="entry name" value="E3-binding domain"/>
    <property type="match status" value="1"/>
</dbReference>
<feature type="region of interest" description="Disordered" evidence="2">
    <location>
        <begin position="60"/>
        <end position="80"/>
    </location>
</feature>
<gene>
    <name evidence="5" type="ORF">CA982_00710</name>
</gene>
<feature type="domain" description="Lsr2 dimerization" evidence="3">
    <location>
        <begin position="1"/>
        <end position="60"/>
    </location>
</feature>
<evidence type="ECO:0008006" key="7">
    <source>
        <dbReference type="Google" id="ProtNLM"/>
    </source>
</evidence>
<dbReference type="AlphaFoldDB" id="A0A2C9ZL03"/>